<dbReference type="NCBIfam" id="TIGR04112">
    <property type="entry name" value="seleno_YedE"/>
    <property type="match status" value="1"/>
</dbReference>
<evidence type="ECO:0000256" key="1">
    <source>
        <dbReference type="SAM" id="Phobius"/>
    </source>
</evidence>
<feature type="transmembrane region" description="Helical" evidence="1">
    <location>
        <begin position="296"/>
        <end position="316"/>
    </location>
</feature>
<evidence type="ECO:0000313" key="2">
    <source>
        <dbReference type="EMBL" id="QNB45824.1"/>
    </source>
</evidence>
<protein>
    <submittedName>
        <fullName evidence="2">YedE-related selenium metabolism membrane protein</fullName>
    </submittedName>
</protein>
<dbReference type="Pfam" id="PF04143">
    <property type="entry name" value="Sulf_transp"/>
    <property type="match status" value="1"/>
</dbReference>
<accession>A0A7G6E170</accession>
<keyword evidence="1" id="KW-0472">Membrane</keyword>
<dbReference type="InterPro" id="IPR007272">
    <property type="entry name" value="Sulf_transp_TsuA/YedE"/>
</dbReference>
<feature type="transmembrane region" description="Helical" evidence="1">
    <location>
        <begin position="328"/>
        <end position="346"/>
    </location>
</feature>
<feature type="transmembrane region" description="Helical" evidence="1">
    <location>
        <begin position="156"/>
        <end position="176"/>
    </location>
</feature>
<sequence length="362" mass="37970">MNKKILIMLTGGVVGLLGVLLVVFGNPANMGYCIACFIRDITGALGLHRAEPVQYLRPEIIGLVIGAFATALYTGEFKSVGGSNTFTRFTLSFFGMFGMLVFLGCPVRVVLRLSGGDLNAIMGLFGLIAGIGLGTYYISQGYSLGRTVSQSKTNGYIFPLFMVALLILLIANPPFIFFSNKGPGSQHAAIWLSLLAGLIVGCLAQRSRLCMIGGIRDFVFFRDTYLLSGFIAMLVVATLGNLVVGKFHLGFANQPVAHSDGLWNFLGMTLAGFSFVLLGGCPLRQLISAAEGNGDSAITVLGLMAGAAFSHNFSLAASPAGVPIGGKIAVILGLIVVSLIGGLNILKFKRIGGTLNVTSGGR</sequence>
<feature type="transmembrane region" description="Helical" evidence="1">
    <location>
        <begin position="225"/>
        <end position="245"/>
    </location>
</feature>
<dbReference type="EMBL" id="CP045798">
    <property type="protein sequence ID" value="QNB45824.1"/>
    <property type="molecule type" value="Genomic_DNA"/>
</dbReference>
<keyword evidence="3" id="KW-1185">Reference proteome</keyword>
<name>A0A7G6E170_THEFR</name>
<dbReference type="OrthoDB" id="3190590at2"/>
<dbReference type="InterPro" id="IPR026366">
    <property type="entry name" value="Seleno_YedE"/>
</dbReference>
<reference evidence="2 3" key="1">
    <citation type="journal article" date="2019" name="Front. Microbiol.">
        <title>Thermoanaerosceptrum fracticalcis gen. nov. sp. nov., a Novel Fumarate-Fermenting Microorganism From a Deep Fractured Carbonate Aquifer of the US Great Basin.</title>
        <authorList>
            <person name="Hamilton-Brehm S.D."/>
            <person name="Stewart L.E."/>
            <person name="Zavarin M."/>
            <person name="Caldwell M."/>
            <person name="Lawson P.A."/>
            <person name="Onstott T.C."/>
            <person name="Grzymski J."/>
            <person name="Neveux I."/>
            <person name="Lollar B.S."/>
            <person name="Russell C.E."/>
            <person name="Moser D.P."/>
        </authorList>
    </citation>
    <scope>NUCLEOTIDE SEQUENCE [LARGE SCALE GENOMIC DNA]</scope>
    <source>
        <strain evidence="2 3">DRI-13</strain>
    </source>
</reference>
<keyword evidence="1" id="KW-0812">Transmembrane</keyword>
<dbReference type="KEGG" id="tfr:BR63_05555"/>
<evidence type="ECO:0000313" key="3">
    <source>
        <dbReference type="Proteomes" id="UP000515847"/>
    </source>
</evidence>
<feature type="transmembrane region" description="Helical" evidence="1">
    <location>
        <begin position="86"/>
        <end position="109"/>
    </location>
</feature>
<organism evidence="2 3">
    <name type="scientific">Thermanaerosceptrum fracticalcis</name>
    <dbReference type="NCBI Taxonomy" id="1712410"/>
    <lineage>
        <taxon>Bacteria</taxon>
        <taxon>Bacillati</taxon>
        <taxon>Bacillota</taxon>
        <taxon>Clostridia</taxon>
        <taxon>Eubacteriales</taxon>
        <taxon>Peptococcaceae</taxon>
        <taxon>Thermanaerosceptrum</taxon>
    </lineage>
</organism>
<proteinExistence type="predicted"/>
<feature type="transmembrane region" description="Helical" evidence="1">
    <location>
        <begin position="265"/>
        <end position="284"/>
    </location>
</feature>
<feature type="transmembrane region" description="Helical" evidence="1">
    <location>
        <begin position="55"/>
        <end position="74"/>
    </location>
</feature>
<feature type="transmembrane region" description="Helical" evidence="1">
    <location>
        <begin position="121"/>
        <end position="144"/>
    </location>
</feature>
<feature type="transmembrane region" description="Helical" evidence="1">
    <location>
        <begin position="5"/>
        <end position="24"/>
    </location>
</feature>
<feature type="transmembrane region" description="Helical" evidence="1">
    <location>
        <begin position="188"/>
        <end position="204"/>
    </location>
</feature>
<dbReference type="AlphaFoldDB" id="A0A7G6E170"/>
<keyword evidence="1" id="KW-1133">Transmembrane helix</keyword>
<dbReference type="RefSeq" id="WP_034424201.1">
    <property type="nucleotide sequence ID" value="NZ_CP045798.1"/>
</dbReference>
<gene>
    <name evidence="2" type="ORF">BR63_05555</name>
</gene>
<dbReference type="Proteomes" id="UP000515847">
    <property type="component" value="Chromosome"/>
</dbReference>